<dbReference type="InterPro" id="IPR039207">
    <property type="entry name" value="MMTAG2-like"/>
</dbReference>
<sequence>MGGDNNKDIIRGGNRGGKDQFKWDDVRLMTYKDREQYLGISEEIGILDKGGKWKKHDWWKRDRGDDSEDAYELMLEKKFIKAQEEAIMRRNLGMPPKPGDKEILEAKDNGNELEKYEMKELLRKGGRDDEQEEDIIGDADKIGGVGFSQYSSAYHNPTKTDASLTKLEGVGIEDYKRMIKMSKKEKKKTNSERSSGRDKHSKKHRKRRRREENE</sequence>
<evidence type="ECO:0000259" key="2">
    <source>
        <dbReference type="Pfam" id="PF10159"/>
    </source>
</evidence>
<feature type="region of interest" description="Disordered" evidence="1">
    <location>
        <begin position="122"/>
        <end position="141"/>
    </location>
</feature>
<feature type="region of interest" description="Disordered" evidence="1">
    <location>
        <begin position="177"/>
        <end position="214"/>
    </location>
</feature>
<proteinExistence type="predicted"/>
<dbReference type="AlphaFoldDB" id="A0AAD1XVC4"/>
<name>A0AAD1XVC4_EUPCR</name>
<evidence type="ECO:0000313" key="4">
    <source>
        <dbReference type="Proteomes" id="UP001295684"/>
    </source>
</evidence>
<feature type="compositionally biased region" description="Basic residues" evidence="1">
    <location>
        <begin position="178"/>
        <end position="187"/>
    </location>
</feature>
<keyword evidence="4" id="KW-1185">Reference proteome</keyword>
<organism evidence="3 4">
    <name type="scientific">Euplotes crassus</name>
    <dbReference type="NCBI Taxonomy" id="5936"/>
    <lineage>
        <taxon>Eukaryota</taxon>
        <taxon>Sar</taxon>
        <taxon>Alveolata</taxon>
        <taxon>Ciliophora</taxon>
        <taxon>Intramacronucleata</taxon>
        <taxon>Spirotrichea</taxon>
        <taxon>Hypotrichia</taxon>
        <taxon>Euplotida</taxon>
        <taxon>Euplotidae</taxon>
        <taxon>Moneuplotes</taxon>
    </lineage>
</organism>
<comment type="caution">
    <text evidence="3">The sequence shown here is derived from an EMBL/GenBank/DDBJ whole genome shotgun (WGS) entry which is preliminary data.</text>
</comment>
<feature type="compositionally biased region" description="Basic and acidic residues" evidence="1">
    <location>
        <begin position="188"/>
        <end position="198"/>
    </location>
</feature>
<dbReference type="PANTHER" id="PTHR14580:SF0">
    <property type="entry name" value="MULTIPLE MYELOMA TUMOR-ASSOCIATED PROTEIN 2"/>
    <property type="match status" value="1"/>
</dbReference>
<dbReference type="InterPro" id="IPR019315">
    <property type="entry name" value="MMTA2_N"/>
</dbReference>
<dbReference type="PANTHER" id="PTHR14580">
    <property type="entry name" value="MULTIPLE MYELOMA TUMOR-ASSOCIATED PROTEIN 2 FAMILY MEMBER"/>
    <property type="match status" value="1"/>
</dbReference>
<feature type="region of interest" description="Disordered" evidence="1">
    <location>
        <begin position="91"/>
        <end position="110"/>
    </location>
</feature>
<feature type="domain" description="Multiple myeloma tumor-associated protein 2-like N-terminal" evidence="2">
    <location>
        <begin position="13"/>
        <end position="93"/>
    </location>
</feature>
<dbReference type="Proteomes" id="UP001295684">
    <property type="component" value="Unassembled WGS sequence"/>
</dbReference>
<protein>
    <recommendedName>
        <fullName evidence="2">Multiple myeloma tumor-associated protein 2-like N-terminal domain-containing protein</fullName>
    </recommendedName>
</protein>
<feature type="compositionally biased region" description="Basic residues" evidence="1">
    <location>
        <begin position="199"/>
        <end position="214"/>
    </location>
</feature>
<accession>A0AAD1XVC4</accession>
<evidence type="ECO:0000313" key="3">
    <source>
        <dbReference type="EMBL" id="CAI2379584.1"/>
    </source>
</evidence>
<evidence type="ECO:0000256" key="1">
    <source>
        <dbReference type="SAM" id="MobiDB-lite"/>
    </source>
</evidence>
<dbReference type="Pfam" id="PF10159">
    <property type="entry name" value="MMtag"/>
    <property type="match status" value="1"/>
</dbReference>
<feature type="compositionally biased region" description="Basic and acidic residues" evidence="1">
    <location>
        <begin position="98"/>
        <end position="110"/>
    </location>
</feature>
<reference evidence="3" key="1">
    <citation type="submission" date="2023-07" db="EMBL/GenBank/DDBJ databases">
        <authorList>
            <consortium name="AG Swart"/>
            <person name="Singh M."/>
            <person name="Singh A."/>
            <person name="Seah K."/>
            <person name="Emmerich C."/>
        </authorList>
    </citation>
    <scope>NUCLEOTIDE SEQUENCE</scope>
    <source>
        <strain evidence="3">DP1</strain>
    </source>
</reference>
<dbReference type="EMBL" id="CAMPGE010021440">
    <property type="protein sequence ID" value="CAI2379584.1"/>
    <property type="molecule type" value="Genomic_DNA"/>
</dbReference>
<gene>
    <name evidence="3" type="ORF">ECRASSUSDP1_LOCUS20996</name>
</gene>